<feature type="compositionally biased region" description="Basic and acidic residues" evidence="1">
    <location>
        <begin position="222"/>
        <end position="233"/>
    </location>
</feature>
<proteinExistence type="predicted"/>
<feature type="transmembrane region" description="Helical" evidence="2">
    <location>
        <begin position="189"/>
        <end position="207"/>
    </location>
</feature>
<evidence type="ECO:0008006" key="5">
    <source>
        <dbReference type="Google" id="ProtNLM"/>
    </source>
</evidence>
<evidence type="ECO:0000313" key="4">
    <source>
        <dbReference type="Proteomes" id="UP000199001"/>
    </source>
</evidence>
<feature type="transmembrane region" description="Helical" evidence="2">
    <location>
        <begin position="159"/>
        <end position="177"/>
    </location>
</feature>
<keyword evidence="2" id="KW-0812">Transmembrane</keyword>
<keyword evidence="2" id="KW-0472">Membrane</keyword>
<gene>
    <name evidence="3" type="ORF">GA0070606_0585</name>
</gene>
<feature type="compositionally biased region" description="Low complexity" evidence="1">
    <location>
        <begin position="234"/>
        <end position="247"/>
    </location>
</feature>
<dbReference type="InterPro" id="IPR038770">
    <property type="entry name" value="Na+/solute_symporter_sf"/>
</dbReference>
<dbReference type="Gene3D" id="1.20.1530.20">
    <property type="match status" value="1"/>
</dbReference>
<dbReference type="OrthoDB" id="9803163at2"/>
<keyword evidence="4" id="KW-1185">Reference proteome</keyword>
<evidence type="ECO:0000256" key="1">
    <source>
        <dbReference type="SAM" id="MobiDB-lite"/>
    </source>
</evidence>
<dbReference type="RefSeq" id="WP_091094928.1">
    <property type="nucleotide sequence ID" value="NZ_FMHZ01000002.1"/>
</dbReference>
<keyword evidence="2" id="KW-1133">Transmembrane helix</keyword>
<dbReference type="EMBL" id="FMHZ01000002">
    <property type="protein sequence ID" value="SCL45059.1"/>
    <property type="molecule type" value="Genomic_DNA"/>
</dbReference>
<reference evidence="4" key="1">
    <citation type="submission" date="2016-06" db="EMBL/GenBank/DDBJ databases">
        <authorList>
            <person name="Varghese N."/>
            <person name="Submissions Spin"/>
        </authorList>
    </citation>
    <scope>NUCLEOTIDE SEQUENCE [LARGE SCALE GENOMIC DNA]</scope>
    <source>
        <strain evidence="4">DSM 43903</strain>
    </source>
</reference>
<feature type="region of interest" description="Disordered" evidence="1">
    <location>
        <begin position="222"/>
        <end position="247"/>
    </location>
</feature>
<feature type="transmembrane region" description="Helical" evidence="2">
    <location>
        <begin position="84"/>
        <end position="102"/>
    </location>
</feature>
<protein>
    <recommendedName>
        <fullName evidence="5">DUF998 domain-containing protein</fullName>
    </recommendedName>
</protein>
<dbReference type="STRING" id="47855.GA0070606_0585"/>
<accession>A0A1C6TTQ3</accession>
<feature type="transmembrane region" description="Helical" evidence="2">
    <location>
        <begin position="21"/>
        <end position="40"/>
    </location>
</feature>
<feature type="transmembrane region" description="Helical" evidence="2">
    <location>
        <begin position="60"/>
        <end position="77"/>
    </location>
</feature>
<sequence length="247" mass="25630">MSSPVKPPQDAVTLRRLRLGIGTVGIALPIVLTIGNGLTTGDFAPLDSISASYHTDMRDVFVGGMCAIGVFLICYRYRRVDDVLSSIAGTLAIAVAVFPAATGVPRAALTSTDVTIGRLHQVAAAALFVLLAVFCIFLFPQTDPTTPPTRRTRARNGVYRACGGIITAAIVLAVASNALPDSVRDTIKPLFWCEAVAVFAFGTAWLVKGEAMFSDSYDTDDRAGGAPVPDHDPAGGSTSATGATAGA</sequence>
<evidence type="ECO:0000313" key="3">
    <source>
        <dbReference type="EMBL" id="SCL45059.1"/>
    </source>
</evidence>
<dbReference type="Proteomes" id="UP000199001">
    <property type="component" value="Unassembled WGS sequence"/>
</dbReference>
<dbReference type="AlphaFoldDB" id="A0A1C6TTQ3"/>
<organism evidence="3 4">
    <name type="scientific">Micromonospora citrea</name>
    <dbReference type="NCBI Taxonomy" id="47855"/>
    <lineage>
        <taxon>Bacteria</taxon>
        <taxon>Bacillati</taxon>
        <taxon>Actinomycetota</taxon>
        <taxon>Actinomycetes</taxon>
        <taxon>Micromonosporales</taxon>
        <taxon>Micromonosporaceae</taxon>
        <taxon>Micromonospora</taxon>
    </lineage>
</organism>
<feature type="transmembrane region" description="Helical" evidence="2">
    <location>
        <begin position="122"/>
        <end position="139"/>
    </location>
</feature>
<name>A0A1C6TTQ3_9ACTN</name>
<evidence type="ECO:0000256" key="2">
    <source>
        <dbReference type="SAM" id="Phobius"/>
    </source>
</evidence>